<organism evidence="2 3">
    <name type="scientific">Aliterella atlantica CENA595</name>
    <dbReference type="NCBI Taxonomy" id="1618023"/>
    <lineage>
        <taxon>Bacteria</taxon>
        <taxon>Bacillati</taxon>
        <taxon>Cyanobacteriota</taxon>
        <taxon>Cyanophyceae</taxon>
        <taxon>Chroococcidiopsidales</taxon>
        <taxon>Aliterellaceae</taxon>
        <taxon>Aliterella</taxon>
    </lineage>
</organism>
<dbReference type="RefSeq" id="WP_045056851.1">
    <property type="nucleotide sequence ID" value="NZ_CAWMDP010000031.1"/>
</dbReference>
<dbReference type="Pfam" id="PF22751">
    <property type="entry name" value="DUF488-N3a"/>
    <property type="match status" value="1"/>
</dbReference>
<reference evidence="2 3" key="1">
    <citation type="submission" date="2015-02" db="EMBL/GenBank/DDBJ databases">
        <title>Draft genome of a novel marine cyanobacterium (Chroococcales) isolated from South Atlantic Ocean.</title>
        <authorList>
            <person name="Rigonato J."/>
            <person name="Alvarenga D.O."/>
            <person name="Branco L.H."/>
            <person name="Varani A.M."/>
            <person name="Brandini F.P."/>
            <person name="Fiore M.F."/>
        </authorList>
    </citation>
    <scope>NUCLEOTIDE SEQUENCE [LARGE SCALE GENOMIC DNA]</scope>
    <source>
        <strain evidence="2 3">CENA595</strain>
    </source>
</reference>
<dbReference type="EMBL" id="JYON01000034">
    <property type="protein sequence ID" value="KJH69801.1"/>
    <property type="molecule type" value="Genomic_DNA"/>
</dbReference>
<dbReference type="OrthoDB" id="9810084at2"/>
<sequence length="153" mass="17627">MLYTASYFEPEHHHGVLLSISRSVPKGFRVDGALDFLAPNAQLLKDWKAKSIDEEAYCQRYRLQLKESWQQVSSWLKSLDAKTNQTLLCWEHQGAFCHRNLIALLVQKHRSDVFGGCDIRRVEIPKCTVCETQLTIGLDANFCSGCRIWQKNK</sequence>
<keyword evidence="3" id="KW-1185">Reference proteome</keyword>
<evidence type="ECO:0000313" key="3">
    <source>
        <dbReference type="Proteomes" id="UP000032452"/>
    </source>
</evidence>
<dbReference type="STRING" id="1618023.UH38_22080"/>
<name>A0A0D8ZRI2_9CYAN</name>
<gene>
    <name evidence="2" type="ORF">UH38_22080</name>
</gene>
<evidence type="ECO:0000259" key="1">
    <source>
        <dbReference type="Pfam" id="PF22751"/>
    </source>
</evidence>
<comment type="caution">
    <text evidence="2">The sequence shown here is derived from an EMBL/GenBank/DDBJ whole genome shotgun (WGS) entry which is preliminary data.</text>
</comment>
<protein>
    <recommendedName>
        <fullName evidence="1">DUF488 domain-containing protein</fullName>
    </recommendedName>
</protein>
<dbReference type="Proteomes" id="UP000032452">
    <property type="component" value="Unassembled WGS sequence"/>
</dbReference>
<dbReference type="AlphaFoldDB" id="A0A0D8ZRI2"/>
<proteinExistence type="predicted"/>
<accession>A0A0D8ZRI2</accession>
<dbReference type="InterPro" id="IPR054495">
    <property type="entry name" value="DUF488-N3a"/>
</dbReference>
<evidence type="ECO:0000313" key="2">
    <source>
        <dbReference type="EMBL" id="KJH69801.1"/>
    </source>
</evidence>
<feature type="domain" description="DUF488" evidence="1">
    <location>
        <begin position="13"/>
        <end position="109"/>
    </location>
</feature>